<keyword evidence="6 9" id="KW-1133">Transmembrane helix</keyword>
<evidence type="ECO:0000256" key="7">
    <source>
        <dbReference type="ARBA" id="ARBA00023136"/>
    </source>
</evidence>
<protein>
    <submittedName>
        <fullName evidence="10">Uncharacterized protein</fullName>
    </submittedName>
</protein>
<comment type="subcellular location">
    <subcellularLocation>
        <location evidence="1">Membrane</location>
        <topology evidence="1">Single-pass membrane protein</topology>
    </subcellularLocation>
</comment>
<dbReference type="GO" id="GO:0006865">
    <property type="term" value="P:amino acid transport"/>
    <property type="evidence" value="ECO:0007669"/>
    <property type="project" value="UniProtKB-KW"/>
</dbReference>
<sequence length="124" mass="13023">MFHLQSTEIALRTSCVIKMEHRAPRLSDALPRWNSTSIFIFGGLALLLWIVTVALLKLSSNRNNRDIGAASDAQMAKPGGGGSGGSGSGGPVVEIVVIMAGDQNPTHMARPAPVPSCQSVSEQL</sequence>
<comment type="caution">
    <text evidence="10">The sequence shown here is derived from an EMBL/GenBank/DDBJ whole genome shotgun (WGS) entry which is preliminary data.</text>
</comment>
<dbReference type="GO" id="GO:0016020">
    <property type="term" value="C:membrane"/>
    <property type="evidence" value="ECO:0007669"/>
    <property type="project" value="UniProtKB-SubCell"/>
</dbReference>
<evidence type="ECO:0000256" key="6">
    <source>
        <dbReference type="ARBA" id="ARBA00022989"/>
    </source>
</evidence>
<reference evidence="10 11" key="1">
    <citation type="submission" date="2024-11" db="EMBL/GenBank/DDBJ databases">
        <title>Chromosome-level genome assembly of Eucalyptus globulus Labill. provides insights into its genome evolution.</title>
        <authorList>
            <person name="Li X."/>
        </authorList>
    </citation>
    <scope>NUCLEOTIDE SEQUENCE [LARGE SCALE GENOMIC DNA]</scope>
    <source>
        <strain evidence="10">CL2024</strain>
        <tissue evidence="10">Fresh tender leaves</tissue>
    </source>
</reference>
<keyword evidence="4 9" id="KW-0812">Transmembrane</keyword>
<dbReference type="InterPro" id="IPR040359">
    <property type="entry name" value="GDU"/>
</dbReference>
<gene>
    <name evidence="10" type="ORF">ACJRO7_008251</name>
</gene>
<keyword evidence="11" id="KW-1185">Reference proteome</keyword>
<feature type="region of interest" description="Disordered" evidence="8">
    <location>
        <begin position="69"/>
        <end position="89"/>
    </location>
</feature>
<keyword evidence="5" id="KW-0029">Amino-acid transport</keyword>
<feature type="compositionally biased region" description="Gly residues" evidence="8">
    <location>
        <begin position="78"/>
        <end position="89"/>
    </location>
</feature>
<evidence type="ECO:0000313" key="11">
    <source>
        <dbReference type="Proteomes" id="UP001634007"/>
    </source>
</evidence>
<evidence type="ECO:0000256" key="3">
    <source>
        <dbReference type="ARBA" id="ARBA00022448"/>
    </source>
</evidence>
<dbReference type="AlphaFoldDB" id="A0ABD3IQL8"/>
<keyword evidence="7 9" id="KW-0472">Membrane</keyword>
<keyword evidence="3" id="KW-0813">Transport</keyword>
<dbReference type="PANTHER" id="PTHR33228">
    <property type="entry name" value="PROTEIN GLUTAMINE DUMPER 4-RELATED"/>
    <property type="match status" value="1"/>
</dbReference>
<dbReference type="PANTHER" id="PTHR33228:SF76">
    <property type="entry name" value="PROTEIN GLUTAMINE DUMPER 7"/>
    <property type="match status" value="1"/>
</dbReference>
<evidence type="ECO:0000256" key="9">
    <source>
        <dbReference type="SAM" id="Phobius"/>
    </source>
</evidence>
<name>A0ABD3IQL8_EUCGL</name>
<dbReference type="EMBL" id="JBJKBG010000011">
    <property type="protein sequence ID" value="KAL3716638.1"/>
    <property type="molecule type" value="Genomic_DNA"/>
</dbReference>
<dbReference type="Proteomes" id="UP001634007">
    <property type="component" value="Unassembled WGS sequence"/>
</dbReference>
<accession>A0ABD3IQL8</accession>
<evidence type="ECO:0000256" key="5">
    <source>
        <dbReference type="ARBA" id="ARBA00022970"/>
    </source>
</evidence>
<evidence type="ECO:0000256" key="8">
    <source>
        <dbReference type="SAM" id="MobiDB-lite"/>
    </source>
</evidence>
<dbReference type="GO" id="GO:0080143">
    <property type="term" value="P:regulation of amino acid export"/>
    <property type="evidence" value="ECO:0007669"/>
    <property type="project" value="UniProtKB-ARBA"/>
</dbReference>
<evidence type="ECO:0000256" key="4">
    <source>
        <dbReference type="ARBA" id="ARBA00022692"/>
    </source>
</evidence>
<evidence type="ECO:0000256" key="1">
    <source>
        <dbReference type="ARBA" id="ARBA00004167"/>
    </source>
</evidence>
<feature type="transmembrane region" description="Helical" evidence="9">
    <location>
        <begin position="38"/>
        <end position="56"/>
    </location>
</feature>
<evidence type="ECO:0000256" key="2">
    <source>
        <dbReference type="ARBA" id="ARBA00009977"/>
    </source>
</evidence>
<comment type="similarity">
    <text evidence="2">Belongs to the GLUTAMINE DUMPER 1 (TC 9.B.60) family.</text>
</comment>
<evidence type="ECO:0000313" key="10">
    <source>
        <dbReference type="EMBL" id="KAL3716638.1"/>
    </source>
</evidence>
<organism evidence="10 11">
    <name type="scientific">Eucalyptus globulus</name>
    <name type="common">Tasmanian blue gum</name>
    <dbReference type="NCBI Taxonomy" id="34317"/>
    <lineage>
        <taxon>Eukaryota</taxon>
        <taxon>Viridiplantae</taxon>
        <taxon>Streptophyta</taxon>
        <taxon>Embryophyta</taxon>
        <taxon>Tracheophyta</taxon>
        <taxon>Spermatophyta</taxon>
        <taxon>Magnoliopsida</taxon>
        <taxon>eudicotyledons</taxon>
        <taxon>Gunneridae</taxon>
        <taxon>Pentapetalae</taxon>
        <taxon>rosids</taxon>
        <taxon>malvids</taxon>
        <taxon>Myrtales</taxon>
        <taxon>Myrtaceae</taxon>
        <taxon>Myrtoideae</taxon>
        <taxon>Eucalypteae</taxon>
        <taxon>Eucalyptus</taxon>
    </lineage>
</organism>
<proteinExistence type="inferred from homology"/>